<feature type="chain" id="PRO_5042279888" evidence="2">
    <location>
        <begin position="27"/>
        <end position="980"/>
    </location>
</feature>
<feature type="compositionally biased region" description="Polar residues" evidence="1">
    <location>
        <begin position="739"/>
        <end position="749"/>
    </location>
</feature>
<feature type="compositionally biased region" description="Polar residues" evidence="1">
    <location>
        <begin position="796"/>
        <end position="818"/>
    </location>
</feature>
<keyword evidence="4" id="KW-1185">Reference proteome</keyword>
<organism evidence="3 4">
    <name type="scientific">Ditylenchus destructor</name>
    <dbReference type="NCBI Taxonomy" id="166010"/>
    <lineage>
        <taxon>Eukaryota</taxon>
        <taxon>Metazoa</taxon>
        <taxon>Ecdysozoa</taxon>
        <taxon>Nematoda</taxon>
        <taxon>Chromadorea</taxon>
        <taxon>Rhabditida</taxon>
        <taxon>Tylenchina</taxon>
        <taxon>Tylenchomorpha</taxon>
        <taxon>Sphaerularioidea</taxon>
        <taxon>Anguinidae</taxon>
        <taxon>Anguininae</taxon>
        <taxon>Ditylenchus</taxon>
    </lineage>
</organism>
<reference evidence="3" key="1">
    <citation type="submission" date="2022-01" db="EMBL/GenBank/DDBJ databases">
        <title>Genome Sequence Resource for Two Populations of Ditylenchus destructor, the Migratory Endoparasitic Phytonematode.</title>
        <authorList>
            <person name="Zhang H."/>
            <person name="Lin R."/>
            <person name="Xie B."/>
        </authorList>
    </citation>
    <scope>NUCLEOTIDE SEQUENCE</scope>
    <source>
        <strain evidence="3">BazhouSP</strain>
    </source>
</reference>
<keyword evidence="2" id="KW-0732">Signal</keyword>
<feature type="compositionally biased region" description="Polar residues" evidence="1">
    <location>
        <begin position="574"/>
        <end position="644"/>
    </location>
</feature>
<feature type="compositionally biased region" description="Low complexity" evidence="1">
    <location>
        <begin position="650"/>
        <end position="678"/>
    </location>
</feature>
<dbReference type="EMBL" id="JAKKPZ010000794">
    <property type="protein sequence ID" value="KAI1692252.1"/>
    <property type="molecule type" value="Genomic_DNA"/>
</dbReference>
<accession>A0AAD4MF07</accession>
<gene>
    <name evidence="3" type="ORF">DdX_21355</name>
</gene>
<feature type="compositionally biased region" description="Low complexity" evidence="1">
    <location>
        <begin position="509"/>
        <end position="528"/>
    </location>
</feature>
<evidence type="ECO:0000313" key="4">
    <source>
        <dbReference type="Proteomes" id="UP001201812"/>
    </source>
</evidence>
<feature type="compositionally biased region" description="Low complexity" evidence="1">
    <location>
        <begin position="750"/>
        <end position="795"/>
    </location>
</feature>
<dbReference type="Proteomes" id="UP001201812">
    <property type="component" value="Unassembled WGS sequence"/>
</dbReference>
<proteinExistence type="predicted"/>
<feature type="region of interest" description="Disordered" evidence="1">
    <location>
        <begin position="494"/>
        <end position="818"/>
    </location>
</feature>
<name>A0AAD4MF07_9BILA</name>
<feature type="compositionally biased region" description="Polar residues" evidence="1">
    <location>
        <begin position="494"/>
        <end position="508"/>
    </location>
</feature>
<dbReference type="AlphaFoldDB" id="A0AAD4MF07"/>
<feature type="compositionally biased region" description="Low complexity" evidence="1">
    <location>
        <begin position="720"/>
        <end position="738"/>
    </location>
</feature>
<feature type="compositionally biased region" description="Polar residues" evidence="1">
    <location>
        <begin position="529"/>
        <end position="554"/>
    </location>
</feature>
<protein>
    <submittedName>
        <fullName evidence="3">Aggrecan core protein</fullName>
    </submittedName>
</protein>
<evidence type="ECO:0000313" key="3">
    <source>
        <dbReference type="EMBL" id="KAI1692252.1"/>
    </source>
</evidence>
<sequence length="980" mass="101125">MFRYSFNSLWTLASVVIFFLVSNALAAPSPSTTAPSAPDCSLRDELVTINQPGNTSTLLDSIQAAYTTWNSSVRLGFNTYYNKIKNISYHGVDDVDVINELITVFYQYNFNSPSKRQILWNVQIIGWGGTIEDFINCGNATNVTPSTQQPSTQTVTLPSTVQSTVPSTLQSTVTVCASPSGPPDCLERPDLISVDPDTNSTILTDSIQAVYVTWNASMRLGFNTYYNKIRKVLYDNATTEEEKNDALIAIFYQYNFNNEAKRQILWDVMIGCWGTIQDFIECSNGPATGGTPGTVSVGTGGTGGPVTLPSDATVVPTGASVSPTSSGPDCSAICDLMSVDSDSNSTVLTDSIQAAYETWNASMRLGFNTYYNKIRKVLYDNTTSEQEKVDALIAIFYQYNFNNAARRQTLWDVMIEGWGTIEDFIRCGNETCSCCGDGSSVTGGSPGTVSVGTGGTGGPVTLPSGATFEPSGATFEVTGVTVDSSGATYEFTGVTFNPSDATPESSSPVSEVTGESSPGSSSPVSDVTEPSTPGSSSPASEVTGESTPGSSSPASEVTEESSPGSSSPVSDVTEPSTPGSSSPASEVTGESTPGSSSPVSDVTEPSTPGFSSPASEVTGESTPGSSSPVSDVTEPSTPGSSSPASEVTEESSPGSSSPASEVTEESSPGSSSPVSDVTEPSTPGSSSPASEVTGESTPGSSSPVSDVTEPSTPGFSSPASEVTEQSSPGSSSTVSDVTEPSTPGFSSPASEVTEQSSPGSSSPSSDVTEPSTPAATSPSTETESTTESEPASLSTMSSTVQETTESTLMPTTSQVCPTQPPNTASLIVDNQDAQVTQTATPVETCTVCSSGLTEGVKNYYTSVTDANPSNDIDSANAQCNDINKFCMCTESGECFTQKGNSLSVVNFFSYCDSACHMYALVLDGLDGTSGLTGDQGTNFTSTDQLDGDSNTVPMSSGSVYLKAVSVSCNGCPAIKGATCA</sequence>
<feature type="compositionally biased region" description="Low complexity" evidence="1">
    <location>
        <begin position="560"/>
        <end position="573"/>
    </location>
</feature>
<feature type="signal peptide" evidence="2">
    <location>
        <begin position="1"/>
        <end position="26"/>
    </location>
</feature>
<evidence type="ECO:0000256" key="1">
    <source>
        <dbReference type="SAM" id="MobiDB-lite"/>
    </source>
</evidence>
<feature type="compositionally biased region" description="Polar residues" evidence="1">
    <location>
        <begin position="679"/>
        <end position="719"/>
    </location>
</feature>
<evidence type="ECO:0000256" key="2">
    <source>
        <dbReference type="SAM" id="SignalP"/>
    </source>
</evidence>
<comment type="caution">
    <text evidence="3">The sequence shown here is derived from an EMBL/GenBank/DDBJ whole genome shotgun (WGS) entry which is preliminary data.</text>
</comment>